<comment type="subcellular location">
    <subcellularLocation>
        <location evidence="2">Cytoplasm</location>
    </subcellularLocation>
</comment>
<dbReference type="InterPro" id="IPR020053">
    <property type="entry name" value="Ribosome-bd_factorA_CS"/>
</dbReference>
<dbReference type="PANTHER" id="PTHR33515">
    <property type="entry name" value="RIBOSOME-BINDING FACTOR A, CHLOROPLASTIC-RELATED"/>
    <property type="match status" value="1"/>
</dbReference>
<dbReference type="InterPro" id="IPR023799">
    <property type="entry name" value="RbfA_dom_sf"/>
</dbReference>
<accession>A0A3P7PRV2</accession>
<sequence>MKKNSNRLIRINQEVKHDLTTILREDIKDPRVSPLTSIVKVDVTADLKFCKVYVSVMGDEFAQKETIEGLKSSAGHIRSELAHRTNLRNTPQLSFILDHSIEYGVEISALIDKVVQTDQQNEVEDDLDTNKMETEDKEVTE</sequence>
<comment type="similarity">
    <text evidence="2">Belongs to the RbfA family.</text>
</comment>
<gene>
    <name evidence="2 4" type="primary">rbfA</name>
    <name evidence="4" type="ORF">PATL70BA_0082</name>
</gene>
<evidence type="ECO:0000256" key="2">
    <source>
        <dbReference type="HAMAP-Rule" id="MF_00003"/>
    </source>
</evidence>
<name>A0A3P7PRV2_9FIRM</name>
<organism evidence="4 5">
    <name type="scientific">Petrocella atlantisensis</name>
    <dbReference type="NCBI Taxonomy" id="2173034"/>
    <lineage>
        <taxon>Bacteria</taxon>
        <taxon>Bacillati</taxon>
        <taxon>Bacillota</taxon>
        <taxon>Clostridia</taxon>
        <taxon>Lachnospirales</taxon>
        <taxon>Vallitaleaceae</taxon>
        <taxon>Petrocella</taxon>
    </lineage>
</organism>
<dbReference type="InterPro" id="IPR015946">
    <property type="entry name" value="KH_dom-like_a/b"/>
</dbReference>
<dbReference type="OrthoDB" id="307788at2"/>
<dbReference type="PROSITE" id="PS01319">
    <property type="entry name" value="RBFA"/>
    <property type="match status" value="1"/>
</dbReference>
<dbReference type="SUPFAM" id="SSF89919">
    <property type="entry name" value="Ribosome-binding factor A, RbfA"/>
    <property type="match status" value="1"/>
</dbReference>
<dbReference type="AlphaFoldDB" id="A0A3P7PRV2"/>
<keyword evidence="1 2" id="KW-0690">Ribosome biogenesis</keyword>
<feature type="region of interest" description="Disordered" evidence="3">
    <location>
        <begin position="119"/>
        <end position="141"/>
    </location>
</feature>
<evidence type="ECO:0000313" key="4">
    <source>
        <dbReference type="EMBL" id="VDN45921.1"/>
    </source>
</evidence>
<dbReference type="GO" id="GO:0043024">
    <property type="term" value="F:ribosomal small subunit binding"/>
    <property type="evidence" value="ECO:0007669"/>
    <property type="project" value="TreeGrafter"/>
</dbReference>
<comment type="subunit">
    <text evidence="2">Monomer. Binds 30S ribosomal subunits, but not 50S ribosomal subunits or 70S ribosomes.</text>
</comment>
<protein>
    <recommendedName>
        <fullName evidence="2">Ribosome-binding factor A</fullName>
    </recommendedName>
</protein>
<evidence type="ECO:0000313" key="5">
    <source>
        <dbReference type="Proteomes" id="UP000279029"/>
    </source>
</evidence>
<proteinExistence type="inferred from homology"/>
<comment type="function">
    <text evidence="2">One of several proteins that assist in the late maturation steps of the functional core of the 30S ribosomal subunit. Associates with free 30S ribosomal subunits (but not with 30S subunits that are part of 70S ribosomes or polysomes). Required for efficient processing of 16S rRNA. May interact with the 5'-terminal helix region of 16S rRNA.</text>
</comment>
<dbReference type="RefSeq" id="WP_125135511.1">
    <property type="nucleotide sequence ID" value="NZ_LR130778.1"/>
</dbReference>
<reference evidence="4 5" key="1">
    <citation type="submission" date="2018-09" db="EMBL/GenBank/DDBJ databases">
        <authorList>
            <person name="Postec A."/>
        </authorList>
    </citation>
    <scope>NUCLEOTIDE SEQUENCE [LARGE SCALE GENOMIC DNA]</scope>
    <source>
        <strain evidence="4">70B-A</strain>
    </source>
</reference>
<dbReference type="EMBL" id="LR130778">
    <property type="protein sequence ID" value="VDN45921.1"/>
    <property type="molecule type" value="Genomic_DNA"/>
</dbReference>
<dbReference type="GO" id="GO:0005829">
    <property type="term" value="C:cytosol"/>
    <property type="evidence" value="ECO:0007669"/>
    <property type="project" value="TreeGrafter"/>
</dbReference>
<dbReference type="KEGG" id="cbar:PATL70BA_0082"/>
<dbReference type="GO" id="GO:0030490">
    <property type="term" value="P:maturation of SSU-rRNA"/>
    <property type="evidence" value="ECO:0007669"/>
    <property type="project" value="UniProtKB-UniRule"/>
</dbReference>
<dbReference type="Proteomes" id="UP000279029">
    <property type="component" value="Chromosome"/>
</dbReference>
<evidence type="ECO:0000256" key="1">
    <source>
        <dbReference type="ARBA" id="ARBA00022517"/>
    </source>
</evidence>
<dbReference type="Gene3D" id="3.30.300.20">
    <property type="match status" value="1"/>
</dbReference>
<keyword evidence="5" id="KW-1185">Reference proteome</keyword>
<dbReference type="Pfam" id="PF02033">
    <property type="entry name" value="RBFA"/>
    <property type="match status" value="1"/>
</dbReference>
<dbReference type="HAMAP" id="MF_00003">
    <property type="entry name" value="RbfA"/>
    <property type="match status" value="1"/>
</dbReference>
<dbReference type="PANTHER" id="PTHR33515:SF1">
    <property type="entry name" value="RIBOSOME-BINDING FACTOR A, CHLOROPLASTIC-RELATED"/>
    <property type="match status" value="1"/>
</dbReference>
<dbReference type="NCBIfam" id="TIGR00082">
    <property type="entry name" value="rbfA"/>
    <property type="match status" value="1"/>
</dbReference>
<feature type="compositionally biased region" description="Basic and acidic residues" evidence="3">
    <location>
        <begin position="128"/>
        <end position="141"/>
    </location>
</feature>
<evidence type="ECO:0000256" key="3">
    <source>
        <dbReference type="SAM" id="MobiDB-lite"/>
    </source>
</evidence>
<dbReference type="InterPro" id="IPR000238">
    <property type="entry name" value="RbfA"/>
</dbReference>
<keyword evidence="2" id="KW-0963">Cytoplasm</keyword>